<name>A0A3P7S8R2_9FIRM</name>
<accession>A0A3P7S8R2</accession>
<comment type="subcellular location">
    <subcellularLocation>
        <location evidence="1">Cell membrane</location>
        <topology evidence="1">Peripheral membrane protein</topology>
    </subcellularLocation>
</comment>
<keyword evidence="5" id="KW-0547">Nucleotide-binding</keyword>
<feature type="domain" description="ABC transporter" evidence="9">
    <location>
        <begin position="244"/>
        <end position="499"/>
    </location>
</feature>
<evidence type="ECO:0000256" key="2">
    <source>
        <dbReference type="ARBA" id="ARBA00022448"/>
    </source>
</evidence>
<dbReference type="GO" id="GO:0005886">
    <property type="term" value="C:plasma membrane"/>
    <property type="evidence" value="ECO:0007669"/>
    <property type="project" value="UniProtKB-SubCell"/>
</dbReference>
<dbReference type="CDD" id="cd03216">
    <property type="entry name" value="ABC_Carb_Monos_I"/>
    <property type="match status" value="1"/>
</dbReference>
<dbReference type="InterPro" id="IPR027417">
    <property type="entry name" value="P-loop_NTPase"/>
</dbReference>
<keyword evidence="2" id="KW-0813">Transport</keyword>
<dbReference type="GO" id="GO:0016887">
    <property type="term" value="F:ATP hydrolysis activity"/>
    <property type="evidence" value="ECO:0007669"/>
    <property type="project" value="InterPro"/>
</dbReference>
<dbReference type="KEGG" id="cbar:PATL70BA_2444"/>
<keyword evidence="6 10" id="KW-0067">ATP-binding</keyword>
<protein>
    <submittedName>
        <fullName evidence="10">Ribose ABC transporter (ATP-binding protein)</fullName>
    </submittedName>
</protein>
<dbReference type="InterPro" id="IPR017871">
    <property type="entry name" value="ABC_transporter-like_CS"/>
</dbReference>
<dbReference type="RefSeq" id="WP_125137482.1">
    <property type="nucleotide sequence ID" value="NZ_LR130778.1"/>
</dbReference>
<dbReference type="FunFam" id="3.40.50.300:FF:000127">
    <property type="entry name" value="Ribose import ATP-binding protein RbsA"/>
    <property type="match status" value="1"/>
</dbReference>
<dbReference type="InterPro" id="IPR050107">
    <property type="entry name" value="ABC_carbohydrate_import_ATPase"/>
</dbReference>
<dbReference type="SUPFAM" id="SSF52540">
    <property type="entry name" value="P-loop containing nucleoside triphosphate hydrolases"/>
    <property type="match status" value="2"/>
</dbReference>
<dbReference type="EMBL" id="LR130778">
    <property type="protein sequence ID" value="VDN48339.1"/>
    <property type="molecule type" value="Genomic_DNA"/>
</dbReference>
<dbReference type="Gene3D" id="3.40.50.300">
    <property type="entry name" value="P-loop containing nucleotide triphosphate hydrolases"/>
    <property type="match status" value="2"/>
</dbReference>
<dbReference type="GO" id="GO:0005524">
    <property type="term" value="F:ATP binding"/>
    <property type="evidence" value="ECO:0007669"/>
    <property type="project" value="UniProtKB-KW"/>
</dbReference>
<dbReference type="PANTHER" id="PTHR43790:SF9">
    <property type="entry name" value="GALACTOFURANOSE TRANSPORTER ATP-BINDING PROTEIN YTFR"/>
    <property type="match status" value="1"/>
</dbReference>
<keyword evidence="4" id="KW-0677">Repeat</keyword>
<evidence type="ECO:0000256" key="3">
    <source>
        <dbReference type="ARBA" id="ARBA00022475"/>
    </source>
</evidence>
<dbReference type="PROSITE" id="PS00211">
    <property type="entry name" value="ABC_TRANSPORTER_1"/>
    <property type="match status" value="1"/>
</dbReference>
<dbReference type="PANTHER" id="PTHR43790">
    <property type="entry name" value="CARBOHYDRATE TRANSPORT ATP-BINDING PROTEIN MG119-RELATED"/>
    <property type="match status" value="1"/>
</dbReference>
<dbReference type="Pfam" id="PF00005">
    <property type="entry name" value="ABC_tran"/>
    <property type="match status" value="2"/>
</dbReference>
<dbReference type="CDD" id="cd03215">
    <property type="entry name" value="ABC_Carb_Monos_II"/>
    <property type="match status" value="1"/>
</dbReference>
<evidence type="ECO:0000259" key="9">
    <source>
        <dbReference type="PROSITE" id="PS50893"/>
    </source>
</evidence>
<dbReference type="AlphaFoldDB" id="A0A3P7S8R2"/>
<dbReference type="SMART" id="SM00382">
    <property type="entry name" value="AAA"/>
    <property type="match status" value="2"/>
</dbReference>
<evidence type="ECO:0000256" key="5">
    <source>
        <dbReference type="ARBA" id="ARBA00022741"/>
    </source>
</evidence>
<evidence type="ECO:0000313" key="10">
    <source>
        <dbReference type="EMBL" id="VDN48339.1"/>
    </source>
</evidence>
<evidence type="ECO:0000256" key="6">
    <source>
        <dbReference type="ARBA" id="ARBA00022840"/>
    </source>
</evidence>
<keyword evidence="8" id="KW-0472">Membrane</keyword>
<sequence length="504" mass="56336">MTENNIIELQNISKNFPGVKALEKVNFSLEKGEVHALLGENGAGKSTLIKILTGAYQQTVGTIIFEGKEVDGMTPERSKHLGINAIYQELTLFPDMTVAQNIFMGNEQHQKTLPFLDDRSMNLEATSLFKRIKLNVEATVLLKKLSIAQQQMVEIARALSLNTKVLIMDEPTSSITKQDTEVLFDLIRELRNQGVSIIYISHRMEEILEICDRVTVMRDGKVVKTLPIEASTNTEELVNLMVYKKLKDFFPKVIVSIGEEVLAVDKLSCAGVFNEISFNVRSGEIFGIGGLVGSKRSEVVEAIFGLREYNSGEIRFNGEKLVKQKPEDCINKGMGFISEDRKGTGLLLTMNVKENMTLPSLKMFKKLNSFFVDESKEEVVVNEKIDSLRVKTPSIHQKIDKLSGGNQQKVLIARWLLLTPKLLIMDEPTRGIDVGGKSEIYQIMGNLVKMGVSIVMISSEIPELLAMSDRIMVMREGRNAGILSEMQKTEENILKLAFGGKLNE</sequence>
<organism evidence="10 11">
    <name type="scientific">Petrocella atlantisensis</name>
    <dbReference type="NCBI Taxonomy" id="2173034"/>
    <lineage>
        <taxon>Bacteria</taxon>
        <taxon>Bacillati</taxon>
        <taxon>Bacillota</taxon>
        <taxon>Clostridia</taxon>
        <taxon>Lachnospirales</taxon>
        <taxon>Vallitaleaceae</taxon>
        <taxon>Petrocella</taxon>
    </lineage>
</organism>
<evidence type="ECO:0000256" key="4">
    <source>
        <dbReference type="ARBA" id="ARBA00022737"/>
    </source>
</evidence>
<gene>
    <name evidence="10" type="primary">rbsA</name>
    <name evidence="10" type="ORF">PATL70BA_2444</name>
</gene>
<keyword evidence="11" id="KW-1185">Reference proteome</keyword>
<feature type="domain" description="ABC transporter" evidence="9">
    <location>
        <begin position="7"/>
        <end position="244"/>
    </location>
</feature>
<dbReference type="InterPro" id="IPR003439">
    <property type="entry name" value="ABC_transporter-like_ATP-bd"/>
</dbReference>
<evidence type="ECO:0000256" key="1">
    <source>
        <dbReference type="ARBA" id="ARBA00004202"/>
    </source>
</evidence>
<dbReference type="PROSITE" id="PS50893">
    <property type="entry name" value="ABC_TRANSPORTER_2"/>
    <property type="match status" value="2"/>
</dbReference>
<dbReference type="Proteomes" id="UP000279029">
    <property type="component" value="Chromosome"/>
</dbReference>
<keyword evidence="7" id="KW-1278">Translocase</keyword>
<dbReference type="InterPro" id="IPR003593">
    <property type="entry name" value="AAA+_ATPase"/>
</dbReference>
<reference evidence="10 11" key="1">
    <citation type="submission" date="2018-09" db="EMBL/GenBank/DDBJ databases">
        <authorList>
            <person name="Postec A."/>
        </authorList>
    </citation>
    <scope>NUCLEOTIDE SEQUENCE [LARGE SCALE GENOMIC DNA]</scope>
    <source>
        <strain evidence="10">70B-A</strain>
    </source>
</reference>
<evidence type="ECO:0000256" key="7">
    <source>
        <dbReference type="ARBA" id="ARBA00022967"/>
    </source>
</evidence>
<evidence type="ECO:0000313" key="11">
    <source>
        <dbReference type="Proteomes" id="UP000279029"/>
    </source>
</evidence>
<evidence type="ECO:0000256" key="8">
    <source>
        <dbReference type="ARBA" id="ARBA00023136"/>
    </source>
</evidence>
<proteinExistence type="predicted"/>
<keyword evidence="3" id="KW-1003">Cell membrane</keyword>
<dbReference type="OrthoDB" id="9771863at2"/>